<feature type="domain" description="Outer membrane protein beta-barrel" evidence="1">
    <location>
        <begin position="357"/>
        <end position="757"/>
    </location>
</feature>
<name>A0A1G9WUS8_9BACT</name>
<dbReference type="STRING" id="563176.SAMN04488090_4446"/>
<protein>
    <submittedName>
        <fullName evidence="2">Outer membrane receptor proteins, mostly Fe transport</fullName>
    </submittedName>
</protein>
<dbReference type="EMBL" id="FNGS01000010">
    <property type="protein sequence ID" value="SDM88250.1"/>
    <property type="molecule type" value="Genomic_DNA"/>
</dbReference>
<dbReference type="AlphaFoldDB" id="A0A1G9WUS8"/>
<organism evidence="2 3">
    <name type="scientific">Siphonobacter aquaeclarae</name>
    <dbReference type="NCBI Taxonomy" id="563176"/>
    <lineage>
        <taxon>Bacteria</taxon>
        <taxon>Pseudomonadati</taxon>
        <taxon>Bacteroidota</taxon>
        <taxon>Cytophagia</taxon>
        <taxon>Cytophagales</taxon>
        <taxon>Cytophagaceae</taxon>
        <taxon>Siphonobacter</taxon>
    </lineage>
</organism>
<gene>
    <name evidence="2" type="ORF">SAMN04488090_4446</name>
</gene>
<proteinExistence type="predicted"/>
<sequence>MMTHTVWGQQLFSLRVRVTDERQQPIPVDARLFSLPDSTMFRGASFPDGTVILPDIPALPVVLRLSGIGHEDTLVAVRLSRNLDLGTIRLRPRAVSLGEVQVRARLPLVRQGANGTTEVQIAGTILAGSASATQILERSPGITFIDGRINVIGKGEALLFLNGQAITYEQLLAIPVAQILRVEIIANPGSRYDAEGKAIVRIVTRSVAERGVSGTITQQYTNTRFAGGESNTLGDLTFRAGKLTLAANATVRAGNDREILHTTRTRPDPAIFLHSDLTTDWQRKLLPYASYGLGVQYAPTEKTYLSLGYKGNLDQLGGNQFSRNQLTDAVSEGLYRSRLEKDERRLNHSLTFNYQRQLDSLGSSFFLGSQLARFGTDIHDRILENNQVADSLFTRKLLNDQQYRITISSTQADYTRIFRNGWKVETGAKMSYARTISATEFQIASGESGYEPDPKLSSHFAYTEWIPAGYGSVSGPLGNGFQAGAGLRGEWTNYTLNTTAGNGQELKKSYFQVFPSLFLSRKYSEQVSVRFSYTAKISRPRYQALNPFVIYQDPFTTIQGNPALRPEKVHALEAGIAVGKVDIRAGYNFTRDPLSGAALRGDSPNSYVLKGINLEKDHTFFVSGTATLSLGGWNSTNTLTLTQSRHIDHQYGFTFVRPRPQVYAYSSNSYRFGTILTVQLLAWYLGDRYYGLYHNHSRATVTIGVEKDVLGSLGKIRFTAHDIFHQTNNSGRYSVGATDIYYDRTYATSGFTAAFSYRFGKALKTSYKNRQTAEAEQNRAR</sequence>
<dbReference type="InterPro" id="IPR041700">
    <property type="entry name" value="OMP_b-brl_3"/>
</dbReference>
<dbReference type="PANTHER" id="PTHR40980:SF4">
    <property type="entry name" value="TONB-DEPENDENT RECEPTOR-LIKE BETA-BARREL DOMAIN-CONTAINING PROTEIN"/>
    <property type="match status" value="1"/>
</dbReference>
<dbReference type="Proteomes" id="UP000198901">
    <property type="component" value="Unassembled WGS sequence"/>
</dbReference>
<evidence type="ECO:0000259" key="1">
    <source>
        <dbReference type="Pfam" id="PF14905"/>
    </source>
</evidence>
<evidence type="ECO:0000313" key="3">
    <source>
        <dbReference type="Proteomes" id="UP000198901"/>
    </source>
</evidence>
<accession>A0A1G9WUS8</accession>
<keyword evidence="2" id="KW-0675">Receptor</keyword>
<keyword evidence="3" id="KW-1185">Reference proteome</keyword>
<evidence type="ECO:0000313" key="2">
    <source>
        <dbReference type="EMBL" id="SDM88250.1"/>
    </source>
</evidence>
<reference evidence="2 3" key="1">
    <citation type="submission" date="2016-10" db="EMBL/GenBank/DDBJ databases">
        <authorList>
            <person name="de Groot N.N."/>
        </authorList>
    </citation>
    <scope>NUCLEOTIDE SEQUENCE [LARGE SCALE GENOMIC DNA]</scope>
    <source>
        <strain evidence="2 3">DSM 21668</strain>
    </source>
</reference>
<dbReference type="Pfam" id="PF14905">
    <property type="entry name" value="OMP_b-brl_3"/>
    <property type="match status" value="1"/>
</dbReference>
<dbReference type="SUPFAM" id="SSF56935">
    <property type="entry name" value="Porins"/>
    <property type="match status" value="1"/>
</dbReference>
<dbReference type="PANTHER" id="PTHR40980">
    <property type="entry name" value="PLUG DOMAIN-CONTAINING PROTEIN"/>
    <property type="match status" value="1"/>
</dbReference>